<name>A0ACB9K6P0_9ASTR</name>
<accession>A0ACB9K6P0</accession>
<protein>
    <submittedName>
        <fullName evidence="1">Uncharacterized protein</fullName>
    </submittedName>
</protein>
<sequence>MDTPMAMTTNLTKDEEGESIDNKKYRGQGVDVMCFADSDLGRCMVDRKSTSGVCAFVGLALTSWFSKK</sequence>
<keyword evidence="2" id="KW-1185">Reference proteome</keyword>
<organism evidence="1 2">
    <name type="scientific">Smallanthus sonchifolius</name>
    <dbReference type="NCBI Taxonomy" id="185202"/>
    <lineage>
        <taxon>Eukaryota</taxon>
        <taxon>Viridiplantae</taxon>
        <taxon>Streptophyta</taxon>
        <taxon>Embryophyta</taxon>
        <taxon>Tracheophyta</taxon>
        <taxon>Spermatophyta</taxon>
        <taxon>Magnoliopsida</taxon>
        <taxon>eudicotyledons</taxon>
        <taxon>Gunneridae</taxon>
        <taxon>Pentapetalae</taxon>
        <taxon>asterids</taxon>
        <taxon>campanulids</taxon>
        <taxon>Asterales</taxon>
        <taxon>Asteraceae</taxon>
        <taxon>Asteroideae</taxon>
        <taxon>Heliantheae alliance</taxon>
        <taxon>Millerieae</taxon>
        <taxon>Smallanthus</taxon>
    </lineage>
</organism>
<comment type="caution">
    <text evidence="1">The sequence shown here is derived from an EMBL/GenBank/DDBJ whole genome shotgun (WGS) entry which is preliminary data.</text>
</comment>
<evidence type="ECO:0000313" key="2">
    <source>
        <dbReference type="Proteomes" id="UP001056120"/>
    </source>
</evidence>
<dbReference type="EMBL" id="CM042018">
    <property type="protein sequence ID" value="KAI3827908.1"/>
    <property type="molecule type" value="Genomic_DNA"/>
</dbReference>
<dbReference type="Proteomes" id="UP001056120">
    <property type="component" value="Linkage Group LG01"/>
</dbReference>
<gene>
    <name evidence="1" type="ORF">L1987_01997</name>
</gene>
<reference evidence="2" key="1">
    <citation type="journal article" date="2022" name="Mol. Ecol. Resour.">
        <title>The genomes of chicory, endive, great burdock and yacon provide insights into Asteraceae palaeo-polyploidization history and plant inulin production.</title>
        <authorList>
            <person name="Fan W."/>
            <person name="Wang S."/>
            <person name="Wang H."/>
            <person name="Wang A."/>
            <person name="Jiang F."/>
            <person name="Liu H."/>
            <person name="Zhao H."/>
            <person name="Xu D."/>
            <person name="Zhang Y."/>
        </authorList>
    </citation>
    <scope>NUCLEOTIDE SEQUENCE [LARGE SCALE GENOMIC DNA]</scope>
    <source>
        <strain evidence="2">cv. Yunnan</strain>
    </source>
</reference>
<proteinExistence type="predicted"/>
<reference evidence="1 2" key="2">
    <citation type="journal article" date="2022" name="Mol. Ecol. Resour.">
        <title>The genomes of chicory, endive, great burdock and yacon provide insights into Asteraceae paleo-polyploidization history and plant inulin production.</title>
        <authorList>
            <person name="Fan W."/>
            <person name="Wang S."/>
            <person name="Wang H."/>
            <person name="Wang A."/>
            <person name="Jiang F."/>
            <person name="Liu H."/>
            <person name="Zhao H."/>
            <person name="Xu D."/>
            <person name="Zhang Y."/>
        </authorList>
    </citation>
    <scope>NUCLEOTIDE SEQUENCE [LARGE SCALE GENOMIC DNA]</scope>
    <source>
        <strain evidence="2">cv. Yunnan</strain>
        <tissue evidence="1">Leaves</tissue>
    </source>
</reference>
<evidence type="ECO:0000313" key="1">
    <source>
        <dbReference type="EMBL" id="KAI3827908.1"/>
    </source>
</evidence>